<dbReference type="InterPro" id="IPR006639">
    <property type="entry name" value="Preselin/SPP"/>
</dbReference>
<dbReference type="SUPFAM" id="SSF63418">
    <property type="entry name" value="MurE/MurF N-terminal domain"/>
    <property type="match status" value="1"/>
</dbReference>
<dbReference type="Pfam" id="PF02875">
    <property type="entry name" value="Mur_ligase_C"/>
    <property type="match status" value="2"/>
</dbReference>
<evidence type="ECO:0000256" key="8">
    <source>
        <dbReference type="ARBA" id="ARBA00022801"/>
    </source>
</evidence>
<evidence type="ECO:0000313" key="20">
    <source>
        <dbReference type="EMBL" id="URE49490.1"/>
    </source>
</evidence>
<dbReference type="Pfam" id="PF04258">
    <property type="entry name" value="Peptidase_A22B"/>
    <property type="match status" value="2"/>
</dbReference>
<dbReference type="PANTHER" id="PTHR23135">
    <property type="entry name" value="MUR LIGASE FAMILY MEMBER"/>
    <property type="match status" value="1"/>
</dbReference>
<feature type="domain" description="PA" evidence="17">
    <location>
        <begin position="873"/>
        <end position="950"/>
    </location>
</feature>
<feature type="domain" description="Mur ligase C-terminal" evidence="18">
    <location>
        <begin position="652"/>
        <end position="757"/>
    </location>
</feature>
<dbReference type="InterPro" id="IPR004101">
    <property type="entry name" value="Mur_ligase_C"/>
</dbReference>
<dbReference type="Proteomes" id="UP001055439">
    <property type="component" value="Chromosome 9"/>
</dbReference>
<evidence type="ECO:0000256" key="10">
    <source>
        <dbReference type="ARBA" id="ARBA00023136"/>
    </source>
</evidence>
<protein>
    <recommendedName>
        <fullName evidence="13">UDP-N-acetylmuramoyl-L-alanyl-D-glutamate--2,6-diaminopimelate ligase MurE homolog, chloroplastic</fullName>
    </recommendedName>
</protein>
<evidence type="ECO:0000256" key="5">
    <source>
        <dbReference type="ARBA" id="ARBA00022692"/>
    </source>
</evidence>
<dbReference type="EMBL" id="CP097511">
    <property type="protein sequence ID" value="URE49490.1"/>
    <property type="molecule type" value="Genomic_DNA"/>
</dbReference>
<evidence type="ECO:0000259" key="16">
    <source>
        <dbReference type="Pfam" id="PF01225"/>
    </source>
</evidence>
<evidence type="ECO:0000256" key="9">
    <source>
        <dbReference type="ARBA" id="ARBA00022989"/>
    </source>
</evidence>
<accession>A0A9E7LFX6</accession>
<evidence type="ECO:0000256" key="13">
    <source>
        <dbReference type="ARBA" id="ARBA00072427"/>
    </source>
</evidence>
<evidence type="ECO:0000256" key="14">
    <source>
        <dbReference type="SAM" id="MobiDB-lite"/>
    </source>
</evidence>
<feature type="transmembrane region" description="Helical" evidence="15">
    <location>
        <begin position="1031"/>
        <end position="1053"/>
    </location>
</feature>
<dbReference type="GO" id="GO:0051301">
    <property type="term" value="P:cell division"/>
    <property type="evidence" value="ECO:0007669"/>
    <property type="project" value="InterPro"/>
</dbReference>
<dbReference type="AlphaFoldDB" id="A0A9E7LFX6"/>
<dbReference type="Gene3D" id="3.50.30.30">
    <property type="match status" value="1"/>
</dbReference>
<dbReference type="InterPro" id="IPR000713">
    <property type="entry name" value="Mur_ligase_N"/>
</dbReference>
<dbReference type="InterPro" id="IPR007369">
    <property type="entry name" value="Peptidase_A22B_SPP"/>
</dbReference>
<feature type="domain" description="Mur ligase central" evidence="19">
    <location>
        <begin position="252"/>
        <end position="457"/>
    </location>
</feature>
<feature type="compositionally biased region" description="Basic and acidic residues" evidence="14">
    <location>
        <begin position="85"/>
        <end position="107"/>
    </location>
</feature>
<comment type="subcellular location">
    <subcellularLocation>
        <location evidence="2">Endosome membrane</location>
        <topology evidence="2">Multi-pass membrane protein</topology>
    </subcellularLocation>
</comment>
<evidence type="ECO:0000256" key="6">
    <source>
        <dbReference type="ARBA" id="ARBA00022729"/>
    </source>
</evidence>
<keyword evidence="10 15" id="KW-0472">Membrane</keyword>
<evidence type="ECO:0000256" key="12">
    <source>
        <dbReference type="ARBA" id="ARBA00064883"/>
    </source>
</evidence>
<evidence type="ECO:0000256" key="1">
    <source>
        <dbReference type="ARBA" id="ARBA00003012"/>
    </source>
</evidence>
<dbReference type="Gene3D" id="3.40.1190.10">
    <property type="entry name" value="Mur-like, catalytic domain"/>
    <property type="match status" value="1"/>
</dbReference>
<evidence type="ECO:0000256" key="15">
    <source>
        <dbReference type="SAM" id="Phobius"/>
    </source>
</evidence>
<dbReference type="NCBIfam" id="NF001126">
    <property type="entry name" value="PRK00139.1-4"/>
    <property type="match status" value="1"/>
</dbReference>
<gene>
    <name evidence="20" type="ORF">MUK42_14183</name>
</gene>
<dbReference type="NCBIfam" id="NF001124">
    <property type="entry name" value="PRK00139.1-2"/>
    <property type="match status" value="1"/>
</dbReference>
<dbReference type="GO" id="GO:0016881">
    <property type="term" value="F:acid-amino acid ligase activity"/>
    <property type="evidence" value="ECO:0007669"/>
    <property type="project" value="InterPro"/>
</dbReference>
<feature type="transmembrane region" description="Helical" evidence="15">
    <location>
        <begin position="1149"/>
        <end position="1168"/>
    </location>
</feature>
<evidence type="ECO:0000256" key="7">
    <source>
        <dbReference type="ARBA" id="ARBA00022753"/>
    </source>
</evidence>
<dbReference type="HAMAP" id="MF_00208">
    <property type="entry name" value="MurE"/>
    <property type="match status" value="1"/>
</dbReference>
<dbReference type="InterPro" id="IPR003137">
    <property type="entry name" value="PA_domain"/>
</dbReference>
<keyword evidence="7" id="KW-0967">Endosome</keyword>
<dbReference type="Gene3D" id="3.90.190.20">
    <property type="entry name" value="Mur ligase, C-terminal domain"/>
    <property type="match status" value="2"/>
</dbReference>
<feature type="transmembrane region" description="Helical" evidence="15">
    <location>
        <begin position="977"/>
        <end position="997"/>
    </location>
</feature>
<feature type="transmembrane region" description="Helical" evidence="15">
    <location>
        <begin position="1180"/>
        <end position="1197"/>
    </location>
</feature>
<keyword evidence="5 15" id="KW-0812">Transmembrane</keyword>
<dbReference type="GO" id="GO:0010008">
    <property type="term" value="C:endosome membrane"/>
    <property type="evidence" value="ECO:0007669"/>
    <property type="project" value="UniProtKB-SubCell"/>
</dbReference>
<feature type="domain" description="Mur ligase N-terminal catalytic" evidence="16">
    <location>
        <begin position="162"/>
        <end position="223"/>
    </location>
</feature>
<comment type="similarity">
    <text evidence="3">Belongs to the MurCDEF family. MurE subfamily.</text>
</comment>
<name>A0A9E7LFX6_9LILI</name>
<keyword evidence="11" id="KW-0325">Glycoprotein</keyword>
<keyword evidence="6" id="KW-0732">Signal</keyword>
<dbReference type="InterPro" id="IPR036615">
    <property type="entry name" value="Mur_ligase_C_dom_sf"/>
</dbReference>
<evidence type="ECO:0000259" key="18">
    <source>
        <dbReference type="Pfam" id="PF02875"/>
    </source>
</evidence>
<dbReference type="SMART" id="SM00730">
    <property type="entry name" value="PSN"/>
    <property type="match status" value="1"/>
</dbReference>
<keyword evidence="9 15" id="KW-1133">Transmembrane helix</keyword>
<feature type="transmembrane region" description="Helical" evidence="15">
    <location>
        <begin position="1004"/>
        <end position="1025"/>
    </location>
</feature>
<dbReference type="SUPFAM" id="SSF53244">
    <property type="entry name" value="MurD-like peptide ligases, peptide-binding domain"/>
    <property type="match status" value="2"/>
</dbReference>
<evidence type="ECO:0000259" key="19">
    <source>
        <dbReference type="Pfam" id="PF08245"/>
    </source>
</evidence>
<dbReference type="SUPFAM" id="SSF52025">
    <property type="entry name" value="PA domain"/>
    <property type="match status" value="1"/>
</dbReference>
<reference evidence="20" key="1">
    <citation type="submission" date="2022-05" db="EMBL/GenBank/DDBJ databases">
        <title>The Musa troglodytarum L. genome provides insights into the mechanism of non-climacteric behaviour and enrichment of carotenoids.</title>
        <authorList>
            <person name="Wang J."/>
        </authorList>
    </citation>
    <scope>NUCLEOTIDE SEQUENCE</scope>
    <source>
        <tissue evidence="20">Leaf</tissue>
    </source>
</reference>
<keyword evidence="8" id="KW-0378">Hydrolase</keyword>
<comment type="function">
    <text evidence="1">Intramembrane-cleaving aspartic protease (I-CLiP) that cleaves type II membrane signal peptides in the hydrophobic plane of the membrane.</text>
</comment>
<evidence type="ECO:0000256" key="3">
    <source>
        <dbReference type="ARBA" id="ARBA00005898"/>
    </source>
</evidence>
<feature type="region of interest" description="Disordered" evidence="14">
    <location>
        <begin position="85"/>
        <end position="110"/>
    </location>
</feature>
<dbReference type="SUPFAM" id="SSF53623">
    <property type="entry name" value="MurD-like peptide ligases, catalytic domain"/>
    <property type="match status" value="1"/>
</dbReference>
<dbReference type="Pfam" id="PF01225">
    <property type="entry name" value="Mur_ligase"/>
    <property type="match status" value="1"/>
</dbReference>
<dbReference type="GO" id="GO:0042500">
    <property type="term" value="F:aspartic endopeptidase activity, intramembrane cleaving"/>
    <property type="evidence" value="ECO:0007669"/>
    <property type="project" value="InterPro"/>
</dbReference>
<evidence type="ECO:0000256" key="2">
    <source>
        <dbReference type="ARBA" id="ARBA00004337"/>
    </source>
</evidence>
<evidence type="ECO:0000256" key="11">
    <source>
        <dbReference type="ARBA" id="ARBA00023180"/>
    </source>
</evidence>
<dbReference type="OrthoDB" id="533138at2759"/>
<proteinExistence type="inferred from homology"/>
<dbReference type="Pfam" id="PF02225">
    <property type="entry name" value="PA"/>
    <property type="match status" value="1"/>
</dbReference>
<dbReference type="PANTHER" id="PTHR23135:SF4">
    <property type="entry name" value="UDP-N-ACETYLMURAMOYL-L-ALANYL-D-GLUTAMATE--2,6-DIAMINOPIMELATE LIGASE MURE HOMOLOG, CHLOROPLASTIC"/>
    <property type="match status" value="1"/>
</dbReference>
<feature type="transmembrane region" description="Helical" evidence="15">
    <location>
        <begin position="1060"/>
        <end position="1078"/>
    </location>
</feature>
<dbReference type="FunFam" id="3.50.30.30:FF:000007">
    <property type="entry name" value="Signal peptide peptidase-like 3"/>
    <property type="match status" value="1"/>
</dbReference>
<evidence type="ECO:0000259" key="17">
    <source>
        <dbReference type="Pfam" id="PF02225"/>
    </source>
</evidence>
<dbReference type="Gene3D" id="3.40.1390.10">
    <property type="entry name" value="MurE/MurF, N-terminal domain"/>
    <property type="match status" value="1"/>
</dbReference>
<dbReference type="InterPro" id="IPR046450">
    <property type="entry name" value="PA_dom_sf"/>
</dbReference>
<dbReference type="InterPro" id="IPR036565">
    <property type="entry name" value="Mur-like_cat_sf"/>
</dbReference>
<dbReference type="FunFam" id="3.90.190.20:FF:000006">
    <property type="entry name" value="UDP-N-acetylmuramoyl-L-alanyl-D-glutamate--2,6-diaminopimelate ligase"/>
    <property type="match status" value="1"/>
</dbReference>
<dbReference type="NCBIfam" id="TIGR01085">
    <property type="entry name" value="murE"/>
    <property type="match status" value="1"/>
</dbReference>
<dbReference type="InterPro" id="IPR005761">
    <property type="entry name" value="UDP-N-AcMur-Glu-dNH2Pim_ligase"/>
</dbReference>
<organism evidence="20 21">
    <name type="scientific">Musa troglodytarum</name>
    <name type="common">fe'i banana</name>
    <dbReference type="NCBI Taxonomy" id="320322"/>
    <lineage>
        <taxon>Eukaryota</taxon>
        <taxon>Viridiplantae</taxon>
        <taxon>Streptophyta</taxon>
        <taxon>Embryophyta</taxon>
        <taxon>Tracheophyta</taxon>
        <taxon>Spermatophyta</taxon>
        <taxon>Magnoliopsida</taxon>
        <taxon>Liliopsida</taxon>
        <taxon>Zingiberales</taxon>
        <taxon>Musaceae</taxon>
        <taxon>Musa</taxon>
    </lineage>
</organism>
<dbReference type="GO" id="GO:0008360">
    <property type="term" value="P:regulation of cell shape"/>
    <property type="evidence" value="ECO:0007669"/>
    <property type="project" value="InterPro"/>
</dbReference>
<feature type="domain" description="Mur ligase C-terminal" evidence="18">
    <location>
        <begin position="480"/>
        <end position="625"/>
    </location>
</feature>
<feature type="transmembrane region" description="Helical" evidence="15">
    <location>
        <begin position="1115"/>
        <end position="1137"/>
    </location>
</feature>
<dbReference type="InterPro" id="IPR035911">
    <property type="entry name" value="MurE/MurF_N"/>
</dbReference>
<dbReference type="InterPro" id="IPR013221">
    <property type="entry name" value="Mur_ligase_cen"/>
</dbReference>
<evidence type="ECO:0000313" key="21">
    <source>
        <dbReference type="Proteomes" id="UP001055439"/>
    </source>
</evidence>
<evidence type="ECO:0000256" key="4">
    <source>
        <dbReference type="ARBA" id="ARBA00006859"/>
    </source>
</evidence>
<dbReference type="Pfam" id="PF08245">
    <property type="entry name" value="Mur_ligase_M"/>
    <property type="match status" value="1"/>
</dbReference>
<comment type="subunit">
    <text evidence="12">Component of the plastid-encoded plastid RNA polymerase (PEP) complex.</text>
</comment>
<sequence length="1223" mass="133494">MTSPSLCSSPFSLSSTSPLLPLPCSLFSPSLHSLRRAVSPHSALNNSSKLSHMSPKKDRALAADDSFRSVSKLAPLRCKVSFGRRDISSEEGSREESPTGLQEKETPWGKSTYSDRTMLSSFGPPPDSFGNYETKFQMTLADLLEKSGVTPTAIYGDLDALITGVQDDSREVCQGDLFISCVGSKTDGHLYLSEACNRGAVALVVGEESVKDQVLRCGCKAVVVVKATDSALPVIAATFYGHPSRSLFVVGVTGTNGKTTTTNLVRSIFETMGYGTGLFGTVCFFINGDEMLEASRTTPDAVPAQRLMAKMVRSGTKALVMEASSEGLEQGRCNELDFNVAVFTNLTRDHLDFHGTMEAYKKSKGKLFAKMVDPNRHRKVVNIDDPNAPYFIDQGNADVPLVTFGMQNKNAEVYPLKSELSLFKTKVSVSTPKGTLEINSGMLGRYNIYNILAAVAVGIAVGLKLEDIVRGIEAVKGVSGRFELIDEGQPFAVIVDYAHTPDAVCRLLDAVRELNPRRVITVFGCGGERDRGKRPLMTKIAADKSDVVILTSDNPRNEDPSTILDDMLAGVGYTMQEYSPHGGSKIYPKLPNGCTLLVNEDRRVALQAAIAMGKEGDIIVVAGKGHETYQIEGDTKKFFDDRVECRQALRQVFFGCGGERDRGKRPSMTRIAGDKSDVVILTSDNPRNEDPMKILDDMLAGVGYTMEECCSLHGGSNSHQKLPNGCTLSVNGDRRLALRAAIAMGKEGDAIVVAGKGHETYQIEGDTKKLFDDRVECREALRAEASRKTDRALRALMLLWLIPGLTYAGDIVHEDDKAPKLPGCSNHFILVKVQTWINNEEDSEFVGVGARFGTTIQTKEKYASRTPLSLSDPSDCCTAPKEKIAGDILLVHRGRCKFTTKAKVAEAAGASALLIINNRKELYKMVCERNETDLDINIPAIMLPHDAGVSLERSLKSGASHEFLKMETTGSSGVVDINTTSAILFVVIASCFLILLYKLMSFWFVELLVVLFAIGPTNLLGGYVITVPQDFHAHFSAVIVLGIALIITVLQIVRVPNLKVGMVLLSCAFLYDIFWVFVSKRWFHESVMIVVARGDRTAEDGVPMLLKIPRMFDPWGGYSIIGFGDILLPGLLIAFSLRYDWAARKNLQAGYFLWSMVAYGSGLLITYVALNLMDGHGQPALLYIVPFTLGTLLTLGWKRGELTNLFTKGEPERVCPHTPPSAQ</sequence>
<dbReference type="GO" id="GO:0005524">
    <property type="term" value="F:ATP binding"/>
    <property type="evidence" value="ECO:0007669"/>
    <property type="project" value="InterPro"/>
</dbReference>
<keyword evidence="21" id="KW-1185">Reference proteome</keyword>
<comment type="similarity">
    <text evidence="4">Belongs to the peptidase A22B family.</text>
</comment>